<dbReference type="InterPro" id="IPR030873">
    <property type="entry name" value="Protease_BepA"/>
</dbReference>
<feature type="active site" description="Proton donor" evidence="7">
    <location>
        <position position="205"/>
    </location>
</feature>
<feature type="binding site" evidence="7">
    <location>
        <position position="131"/>
    </location>
    <ligand>
        <name>Zn(2+)</name>
        <dbReference type="ChEBI" id="CHEBI:29105"/>
        <note>catalytic</note>
    </ligand>
</feature>
<dbReference type="GO" id="GO:0008270">
    <property type="term" value="F:zinc ion binding"/>
    <property type="evidence" value="ECO:0007669"/>
    <property type="project" value="UniProtKB-UniRule"/>
</dbReference>
<accession>A0A7W8FZU9</accession>
<evidence type="ECO:0000259" key="9">
    <source>
        <dbReference type="Pfam" id="PF01435"/>
    </source>
</evidence>
<feature type="region of interest" description="Disordered" evidence="8">
    <location>
        <begin position="561"/>
        <end position="597"/>
    </location>
</feature>
<keyword evidence="6 7" id="KW-0482">Metalloprotease</keyword>
<comment type="function">
    <text evidence="7">Functions as both a chaperone and a metalloprotease. Maintains the integrity of the outer membrane by promoting either the assembly or the elimination of outer membrane proteins, depending on their folding state.</text>
</comment>
<gene>
    <name evidence="10" type="ORF">HNQ52_000539</name>
</gene>
<feature type="compositionally biased region" description="Basic and acidic residues" evidence="8">
    <location>
        <begin position="569"/>
        <end position="586"/>
    </location>
</feature>
<keyword evidence="11" id="KW-1185">Reference proteome</keyword>
<feature type="binding site" evidence="7">
    <location>
        <position position="135"/>
    </location>
    <ligand>
        <name>Zn(2+)</name>
        <dbReference type="ChEBI" id="CHEBI:29105"/>
        <note>catalytic</note>
    </ligand>
</feature>
<evidence type="ECO:0000256" key="1">
    <source>
        <dbReference type="ARBA" id="ARBA00022670"/>
    </source>
</evidence>
<evidence type="ECO:0000256" key="3">
    <source>
        <dbReference type="ARBA" id="ARBA00022729"/>
    </source>
</evidence>
<keyword evidence="7" id="KW-0574">Periplasm</keyword>
<dbReference type="EC" id="3.4.-.-" evidence="7"/>
<proteinExistence type="inferred from homology"/>
<evidence type="ECO:0000256" key="8">
    <source>
        <dbReference type="SAM" id="MobiDB-lite"/>
    </source>
</evidence>
<organism evidence="10 11">
    <name type="scientific">Chiayiivirga flava</name>
    <dbReference type="NCBI Taxonomy" id="659595"/>
    <lineage>
        <taxon>Bacteria</taxon>
        <taxon>Pseudomonadati</taxon>
        <taxon>Pseudomonadota</taxon>
        <taxon>Gammaproteobacteria</taxon>
        <taxon>Lysobacterales</taxon>
        <taxon>Lysobacteraceae</taxon>
        <taxon>Chiayiivirga</taxon>
    </lineage>
</organism>
<evidence type="ECO:0000256" key="7">
    <source>
        <dbReference type="HAMAP-Rule" id="MF_00997"/>
    </source>
</evidence>
<dbReference type="GO" id="GO:0004222">
    <property type="term" value="F:metalloendopeptidase activity"/>
    <property type="evidence" value="ECO:0007669"/>
    <property type="project" value="InterPro"/>
</dbReference>
<keyword evidence="4 7" id="KW-0378">Hydrolase</keyword>
<evidence type="ECO:0000256" key="2">
    <source>
        <dbReference type="ARBA" id="ARBA00022723"/>
    </source>
</evidence>
<dbReference type="EMBL" id="JACHHP010000001">
    <property type="protein sequence ID" value="MBB5207023.1"/>
    <property type="molecule type" value="Genomic_DNA"/>
</dbReference>
<feature type="active site" evidence="7">
    <location>
        <position position="132"/>
    </location>
</feature>
<evidence type="ECO:0000313" key="10">
    <source>
        <dbReference type="EMBL" id="MBB5207023.1"/>
    </source>
</evidence>
<comment type="caution">
    <text evidence="10">The sequence shown here is derived from an EMBL/GenBank/DDBJ whole genome shotgun (WGS) entry which is preliminary data.</text>
</comment>
<feature type="binding site" evidence="7">
    <location>
        <position position="201"/>
    </location>
    <ligand>
        <name>Zn(2+)</name>
        <dbReference type="ChEBI" id="CHEBI:29105"/>
        <note>catalytic</note>
    </ligand>
</feature>
<dbReference type="Gene3D" id="3.30.2010.10">
    <property type="entry name" value="Metalloproteases ('zincins'), catalytic domain"/>
    <property type="match status" value="1"/>
</dbReference>
<evidence type="ECO:0000256" key="4">
    <source>
        <dbReference type="ARBA" id="ARBA00022801"/>
    </source>
</evidence>
<keyword evidence="5 7" id="KW-0862">Zinc</keyword>
<feature type="domain" description="Peptidase M48" evidence="9">
    <location>
        <begin position="68"/>
        <end position="262"/>
    </location>
</feature>
<comment type="cofactor">
    <cofactor evidence="7">
        <name>Zn(2+)</name>
        <dbReference type="ChEBI" id="CHEBI:29105"/>
    </cofactor>
    <text evidence="7">Binds 1 zinc ion per subunit.</text>
</comment>
<dbReference type="PANTHER" id="PTHR22726:SF1">
    <property type="entry name" value="METALLOENDOPEPTIDASE OMA1, MITOCHONDRIAL"/>
    <property type="match status" value="1"/>
</dbReference>
<dbReference type="PANTHER" id="PTHR22726">
    <property type="entry name" value="METALLOENDOPEPTIDASE OMA1"/>
    <property type="match status" value="1"/>
</dbReference>
<reference evidence="10 11" key="1">
    <citation type="submission" date="2020-08" db="EMBL/GenBank/DDBJ databases">
        <title>Genomic Encyclopedia of Type Strains, Phase IV (KMG-IV): sequencing the most valuable type-strain genomes for metagenomic binning, comparative biology and taxonomic classification.</title>
        <authorList>
            <person name="Goeker M."/>
        </authorList>
    </citation>
    <scope>NUCLEOTIDE SEQUENCE [LARGE SCALE GENOMIC DNA]</scope>
    <source>
        <strain evidence="10 11">DSM 24163</strain>
    </source>
</reference>
<keyword evidence="2 7" id="KW-0479">Metal-binding</keyword>
<evidence type="ECO:0000256" key="6">
    <source>
        <dbReference type="ARBA" id="ARBA00023049"/>
    </source>
</evidence>
<name>A0A7W8FZU9_9GAMM</name>
<dbReference type="GO" id="GO:0016020">
    <property type="term" value="C:membrane"/>
    <property type="evidence" value="ECO:0007669"/>
    <property type="project" value="InterPro"/>
</dbReference>
<dbReference type="HAMAP" id="MF_00997">
    <property type="entry name" value="Protease_BepA"/>
    <property type="match status" value="1"/>
</dbReference>
<sequence precursor="true">MTRSALRTALLAALLCGGTLHADEPGQLPDIGSSAGEVLTPAQEDQYGAMTLHELRRYNLILDDPLIDGYLQNLGFRLASRSDRPRQSFTFFMVNSREINAFATVGGYIGVNAGLFLTAEREDEVAAVMSHEIAHVTQRHVLRSVEAAQRESIPILLATLGAMIAAQQVDSNSSGDATQAALVGGLSLMQQRQINYTRSNESEADRIGIQTLARAGYDPIAMADFFARMERASRGNQGGYNAPEYLRSHPVNTTRVSEAKDRARNILGCGVVRVGAPSADTGDADSLSADATSTSAEVQCTALAPASVPRPNVPANPLLSAEILAALQADAAPGGGSDMFPWARERMRVLTADSANAAIGEYDRQRRANPSDFSDAQRYGAALARSRASQTQAAQAELLDLAARHSTPAAALWLQLALAENEHRAGHRAAAFARYETLLQNMPRSRAVALSYAHSLSEDGSVASARKAQELLRPLLPESGNDPTFQRAFARASEVAGDLVRAGEAHAEAAYLSGRAEDALNQLGALKKRDDLDYYQRARIDARIASLTPLVLELRKQGLRPGDAGARLGFDDADRTRSEPAEDTPRRLRFSVGGSNR</sequence>
<comment type="similarity">
    <text evidence="7">Belongs to the peptidase M48 family. BepA subfamily.</text>
</comment>
<dbReference type="Pfam" id="PF01435">
    <property type="entry name" value="Peptidase_M48"/>
    <property type="match status" value="1"/>
</dbReference>
<keyword evidence="1 7" id="KW-0645">Protease</keyword>
<dbReference type="GO" id="GO:0051603">
    <property type="term" value="P:proteolysis involved in protein catabolic process"/>
    <property type="evidence" value="ECO:0007669"/>
    <property type="project" value="TreeGrafter"/>
</dbReference>
<dbReference type="InterPro" id="IPR001915">
    <property type="entry name" value="Peptidase_M48"/>
</dbReference>
<evidence type="ECO:0000256" key="5">
    <source>
        <dbReference type="ARBA" id="ARBA00022833"/>
    </source>
</evidence>
<evidence type="ECO:0000313" key="11">
    <source>
        <dbReference type="Proteomes" id="UP000521199"/>
    </source>
</evidence>
<feature type="chain" id="PRO_5031637547" description="Putative beta-barrel assembly-enhancing protease" evidence="7">
    <location>
        <begin position="23"/>
        <end position="597"/>
    </location>
</feature>
<dbReference type="GO" id="GO:0042597">
    <property type="term" value="C:periplasmic space"/>
    <property type="evidence" value="ECO:0007669"/>
    <property type="project" value="UniProtKB-SubCell"/>
</dbReference>
<dbReference type="InterPro" id="IPR051156">
    <property type="entry name" value="Mito/Outer_Membr_Metalloprot"/>
</dbReference>
<comment type="subcellular location">
    <subcellularLocation>
        <location evidence="7">Periplasm</location>
    </subcellularLocation>
</comment>
<dbReference type="RefSeq" id="WP_183959539.1">
    <property type="nucleotide sequence ID" value="NZ_JACHHP010000001.1"/>
</dbReference>
<feature type="signal peptide" evidence="7">
    <location>
        <begin position="1"/>
        <end position="22"/>
    </location>
</feature>
<dbReference type="Proteomes" id="UP000521199">
    <property type="component" value="Unassembled WGS sequence"/>
</dbReference>
<protein>
    <recommendedName>
        <fullName evidence="7">Putative beta-barrel assembly-enhancing protease</fullName>
        <ecNumber evidence="7">3.4.-.-</ecNumber>
    </recommendedName>
</protein>
<dbReference type="AlphaFoldDB" id="A0A7W8FZU9"/>
<keyword evidence="3 7" id="KW-0732">Signal</keyword>